<dbReference type="RefSeq" id="WP_136952918.1">
    <property type="nucleotide sequence ID" value="NZ_CP039712.1"/>
</dbReference>
<sequence length="149" mass="17342">MENTLNLEGVSFFHFYIGGQFIGYPNVKIKEKDEQIKVSMSYGYSLENLEPEDDMPTLTEEDFRLFLAEVFLLIEGWEPRYVNYDMLDGTQWGMTLSYSDLDDENNRTEDMNDLADTLIISGSNAFPENFDTIYALMAKYGIKNPEFKY</sequence>
<dbReference type="KEGG" id="vao:FA707_03510"/>
<accession>A0A4D7CUT6</accession>
<dbReference type="EMBL" id="CP039712">
    <property type="protein sequence ID" value="QCI86081.1"/>
    <property type="molecule type" value="Genomic_DNA"/>
</dbReference>
<keyword evidence="2" id="KW-1185">Reference proteome</keyword>
<gene>
    <name evidence="1" type="ORF">FA707_03510</name>
</gene>
<reference evidence="1 2" key="1">
    <citation type="submission" date="2019-04" db="EMBL/GenBank/DDBJ databases">
        <title>Vagococcus sp. nov., isolated from faeces of yaks (Bos grunniens).</title>
        <authorList>
            <person name="Ge Y."/>
        </authorList>
    </citation>
    <scope>NUCLEOTIDE SEQUENCE [LARGE SCALE GENOMIC DNA]</scope>
    <source>
        <strain evidence="1 2">MN-17</strain>
    </source>
</reference>
<evidence type="ECO:0000313" key="1">
    <source>
        <dbReference type="EMBL" id="QCI86081.1"/>
    </source>
</evidence>
<organism evidence="1 2">
    <name type="scientific">Vagococcus zengguangii</name>
    <dbReference type="NCBI Taxonomy" id="2571750"/>
    <lineage>
        <taxon>Bacteria</taxon>
        <taxon>Bacillati</taxon>
        <taxon>Bacillota</taxon>
        <taxon>Bacilli</taxon>
        <taxon>Lactobacillales</taxon>
        <taxon>Enterococcaceae</taxon>
        <taxon>Vagococcus</taxon>
    </lineage>
</organism>
<name>A0A4D7CUT6_9ENTE</name>
<dbReference type="Proteomes" id="UP000298615">
    <property type="component" value="Chromosome"/>
</dbReference>
<dbReference type="AlphaFoldDB" id="A0A4D7CUT6"/>
<evidence type="ECO:0000313" key="2">
    <source>
        <dbReference type="Proteomes" id="UP000298615"/>
    </source>
</evidence>
<protein>
    <submittedName>
        <fullName evidence="1">Uncharacterized protein</fullName>
    </submittedName>
</protein>
<proteinExistence type="predicted"/>
<dbReference type="OrthoDB" id="4979632at2"/>